<gene>
    <name evidence="1" type="ORF">C480_18737</name>
</gene>
<evidence type="ECO:0000313" key="1">
    <source>
        <dbReference type="EMBL" id="ELZ00669.1"/>
    </source>
</evidence>
<name>M0ATG7_9EURY</name>
<organism evidence="1 2">
    <name type="scientific">Natrialba aegyptia DSM 13077</name>
    <dbReference type="NCBI Taxonomy" id="1227491"/>
    <lineage>
        <taxon>Archaea</taxon>
        <taxon>Methanobacteriati</taxon>
        <taxon>Methanobacteriota</taxon>
        <taxon>Stenosarchaea group</taxon>
        <taxon>Halobacteria</taxon>
        <taxon>Halobacteriales</taxon>
        <taxon>Natrialbaceae</taxon>
        <taxon>Natrialba</taxon>
    </lineage>
</organism>
<evidence type="ECO:0000313" key="2">
    <source>
        <dbReference type="Proteomes" id="UP000011591"/>
    </source>
</evidence>
<proteinExistence type="predicted"/>
<dbReference type="Proteomes" id="UP000011591">
    <property type="component" value="Unassembled WGS sequence"/>
</dbReference>
<dbReference type="EMBL" id="AOIP01000052">
    <property type="protein sequence ID" value="ELZ00669.1"/>
    <property type="molecule type" value="Genomic_DNA"/>
</dbReference>
<dbReference type="AlphaFoldDB" id="M0ATG7"/>
<reference evidence="1 2" key="1">
    <citation type="journal article" date="2014" name="PLoS Genet.">
        <title>Phylogenetically driven sequencing of extremely halophilic archaea reveals strategies for static and dynamic osmo-response.</title>
        <authorList>
            <person name="Becker E.A."/>
            <person name="Seitzer P.M."/>
            <person name="Tritt A."/>
            <person name="Larsen D."/>
            <person name="Krusor M."/>
            <person name="Yao A.I."/>
            <person name="Wu D."/>
            <person name="Madern D."/>
            <person name="Eisen J.A."/>
            <person name="Darling A.E."/>
            <person name="Facciotti M.T."/>
        </authorList>
    </citation>
    <scope>NUCLEOTIDE SEQUENCE [LARGE SCALE GENOMIC DNA]</scope>
    <source>
        <strain evidence="1 2">DSM 13077</strain>
    </source>
</reference>
<sequence length="65" mass="7659">MNIFCHFFNIDHTIRIRNDIKSFRILVDSRESCVLNRTLHSESIVSKIANVLKINRACKKYVIHS</sequence>
<comment type="caution">
    <text evidence="1">The sequence shown here is derived from an EMBL/GenBank/DDBJ whole genome shotgun (WGS) entry which is preliminary data.</text>
</comment>
<accession>M0ATG7</accession>
<protein>
    <submittedName>
        <fullName evidence="1">Uncharacterized protein</fullName>
    </submittedName>
</protein>
<keyword evidence="2" id="KW-1185">Reference proteome</keyword>